<dbReference type="Proteomes" id="UP000799428">
    <property type="component" value="Unassembled WGS sequence"/>
</dbReference>
<evidence type="ECO:0000256" key="6">
    <source>
        <dbReference type="ARBA" id="ARBA00023242"/>
    </source>
</evidence>
<evidence type="ECO:0000256" key="7">
    <source>
        <dbReference type="ARBA" id="ARBA00031257"/>
    </source>
</evidence>
<dbReference type="GO" id="GO:0006357">
    <property type="term" value="P:regulation of transcription by RNA polymerase II"/>
    <property type="evidence" value="ECO:0007669"/>
    <property type="project" value="InterPro"/>
</dbReference>
<protein>
    <recommendedName>
        <fullName evidence="3 8">Mediator of RNA polymerase II transcription subunit 4</fullName>
    </recommendedName>
    <alternativeName>
        <fullName evidence="7 8">Mediator complex subunit 4</fullName>
    </alternativeName>
</protein>
<keyword evidence="4 8" id="KW-0805">Transcription regulation</keyword>
<evidence type="ECO:0000256" key="3">
    <source>
        <dbReference type="ARBA" id="ARBA00020629"/>
    </source>
</evidence>
<feature type="compositionally biased region" description="Basic and acidic residues" evidence="9">
    <location>
        <begin position="186"/>
        <end position="195"/>
    </location>
</feature>
<feature type="non-terminal residue" evidence="10">
    <location>
        <position position="300"/>
    </location>
</feature>
<feature type="region of interest" description="Disordered" evidence="9">
    <location>
        <begin position="123"/>
        <end position="195"/>
    </location>
</feature>
<evidence type="ECO:0000256" key="4">
    <source>
        <dbReference type="ARBA" id="ARBA00023015"/>
    </source>
</evidence>
<proteinExistence type="inferred from homology"/>
<comment type="function">
    <text evidence="8">Component of the Mediator complex, a coactivator involved in the regulated transcription of nearly all RNA polymerase II-dependent genes. Mediator functions as a bridge to convey information from gene-specific regulatory proteins to the basal RNA polymerase II transcription machinery. Mediator is recruited to promoters by direct interactions with regulatory proteins and serves as a scaffold for the assembly of a functional preinitiation complex with RNA polymerase II and the general transcription factors.</text>
</comment>
<dbReference type="AlphaFoldDB" id="A0A6G1JSL3"/>
<dbReference type="EMBL" id="MU005789">
    <property type="protein sequence ID" value="KAF2703157.1"/>
    <property type="molecule type" value="Genomic_DNA"/>
</dbReference>
<name>A0A6G1JSL3_9PLEO</name>
<comment type="similarity">
    <text evidence="2 8">Belongs to the Mediator complex subunit 4 family.</text>
</comment>
<dbReference type="GO" id="GO:0016592">
    <property type="term" value="C:mediator complex"/>
    <property type="evidence" value="ECO:0007669"/>
    <property type="project" value="InterPro"/>
</dbReference>
<dbReference type="OrthoDB" id="1929813at2759"/>
<evidence type="ECO:0000256" key="5">
    <source>
        <dbReference type="ARBA" id="ARBA00023163"/>
    </source>
</evidence>
<feature type="compositionally biased region" description="Basic and acidic residues" evidence="9">
    <location>
        <begin position="247"/>
        <end position="262"/>
    </location>
</feature>
<evidence type="ECO:0000313" key="10">
    <source>
        <dbReference type="EMBL" id="KAF2703157.1"/>
    </source>
</evidence>
<feature type="compositionally biased region" description="Basic and acidic residues" evidence="9">
    <location>
        <begin position="124"/>
        <end position="143"/>
    </location>
</feature>
<keyword evidence="6 8" id="KW-0539">Nucleus</keyword>
<dbReference type="GO" id="GO:0003712">
    <property type="term" value="F:transcription coregulator activity"/>
    <property type="evidence" value="ECO:0007669"/>
    <property type="project" value="InterPro"/>
</dbReference>
<gene>
    <name evidence="8" type="primary">MED4</name>
    <name evidence="10" type="ORF">K504DRAFT_351938</name>
</gene>
<keyword evidence="8" id="KW-0010">Activator</keyword>
<keyword evidence="11" id="KW-1185">Reference proteome</keyword>
<organism evidence="10 11">
    <name type="scientific">Pleomassaria siparia CBS 279.74</name>
    <dbReference type="NCBI Taxonomy" id="1314801"/>
    <lineage>
        <taxon>Eukaryota</taxon>
        <taxon>Fungi</taxon>
        <taxon>Dikarya</taxon>
        <taxon>Ascomycota</taxon>
        <taxon>Pezizomycotina</taxon>
        <taxon>Dothideomycetes</taxon>
        <taxon>Pleosporomycetidae</taxon>
        <taxon>Pleosporales</taxon>
        <taxon>Pleomassariaceae</taxon>
        <taxon>Pleomassaria</taxon>
    </lineage>
</organism>
<reference evidence="10" key="1">
    <citation type="journal article" date="2020" name="Stud. Mycol.">
        <title>101 Dothideomycetes genomes: a test case for predicting lifestyles and emergence of pathogens.</title>
        <authorList>
            <person name="Haridas S."/>
            <person name="Albert R."/>
            <person name="Binder M."/>
            <person name="Bloem J."/>
            <person name="Labutti K."/>
            <person name="Salamov A."/>
            <person name="Andreopoulos B."/>
            <person name="Baker S."/>
            <person name="Barry K."/>
            <person name="Bills G."/>
            <person name="Bluhm B."/>
            <person name="Cannon C."/>
            <person name="Castanera R."/>
            <person name="Culley D."/>
            <person name="Daum C."/>
            <person name="Ezra D."/>
            <person name="Gonzalez J."/>
            <person name="Henrissat B."/>
            <person name="Kuo A."/>
            <person name="Liang C."/>
            <person name="Lipzen A."/>
            <person name="Lutzoni F."/>
            <person name="Magnuson J."/>
            <person name="Mondo S."/>
            <person name="Nolan M."/>
            <person name="Ohm R."/>
            <person name="Pangilinan J."/>
            <person name="Park H.-J."/>
            <person name="Ramirez L."/>
            <person name="Alfaro M."/>
            <person name="Sun H."/>
            <person name="Tritt A."/>
            <person name="Yoshinaga Y."/>
            <person name="Zwiers L.-H."/>
            <person name="Turgeon B."/>
            <person name="Goodwin S."/>
            <person name="Spatafora J."/>
            <person name="Crous P."/>
            <person name="Grigoriev I."/>
        </authorList>
    </citation>
    <scope>NUCLEOTIDE SEQUENCE</scope>
    <source>
        <strain evidence="10">CBS 279.74</strain>
    </source>
</reference>
<evidence type="ECO:0000256" key="9">
    <source>
        <dbReference type="SAM" id="MobiDB-lite"/>
    </source>
</evidence>
<dbReference type="Pfam" id="PF10018">
    <property type="entry name" value="Med4"/>
    <property type="match status" value="1"/>
</dbReference>
<feature type="compositionally biased region" description="Polar residues" evidence="9">
    <location>
        <begin position="150"/>
        <end position="161"/>
    </location>
</feature>
<evidence type="ECO:0000256" key="2">
    <source>
        <dbReference type="ARBA" id="ARBA00009626"/>
    </source>
</evidence>
<dbReference type="InterPro" id="IPR019258">
    <property type="entry name" value="Mediator_Med4"/>
</dbReference>
<evidence type="ECO:0000256" key="1">
    <source>
        <dbReference type="ARBA" id="ARBA00004123"/>
    </source>
</evidence>
<evidence type="ECO:0000313" key="11">
    <source>
        <dbReference type="Proteomes" id="UP000799428"/>
    </source>
</evidence>
<accession>A0A6G1JSL3</accession>
<comment type="subunit">
    <text evidence="8">Component of the Mediator complex.</text>
</comment>
<keyword evidence="5 8" id="KW-0804">Transcription</keyword>
<feature type="region of interest" description="Disordered" evidence="9">
    <location>
        <begin position="245"/>
        <end position="300"/>
    </location>
</feature>
<evidence type="ECO:0000256" key="8">
    <source>
        <dbReference type="RuleBase" id="RU364141"/>
    </source>
</evidence>
<comment type="subcellular location">
    <subcellularLocation>
        <location evidence="1 8">Nucleus</location>
    </subcellularLocation>
</comment>
<sequence length="300" mass="33152">MDSVLLLQFQRVEAALSTLIESIASYNPSPQAALDLVAADDELSHGLDQLARHQANHSRILALRAQDQALESQLKSGIATLAQLRHELYDTPATTFSQNSRPVPFDELLQFAKNISKFTVPPTYRERIPKGESETVKDSEKANENAGSGPVSSNGLGTPANTIAPPAIDAPTTEEGKETAAQADEAAPKDASQKDQEWLEQLRANKLVWYPWPDDHKIRGGNLMAIQHLLDQGKRPEDINIFDEAEEEKKRADEEEKRKEDALTALEPRMPTENAVPTSAGPRPPQQPREAFNAFDDFDD</sequence>